<dbReference type="InterPro" id="IPR015943">
    <property type="entry name" value="WD40/YVTN_repeat-like_dom_sf"/>
</dbReference>
<gene>
    <name evidence="1" type="ORF">OXX778_LOCUS6476</name>
</gene>
<name>A0A813SX81_9BILA</name>
<dbReference type="EMBL" id="CAJNOC010000769">
    <property type="protein sequence ID" value="CAF0801193.1"/>
    <property type="molecule type" value="Genomic_DNA"/>
</dbReference>
<dbReference type="InterPro" id="IPR036322">
    <property type="entry name" value="WD40_repeat_dom_sf"/>
</dbReference>
<dbReference type="AlphaFoldDB" id="A0A813SX81"/>
<dbReference type="Proteomes" id="UP000663879">
    <property type="component" value="Unassembled WGS sequence"/>
</dbReference>
<organism evidence="1 2">
    <name type="scientific">Brachionus calyciflorus</name>
    <dbReference type="NCBI Taxonomy" id="104777"/>
    <lineage>
        <taxon>Eukaryota</taxon>
        <taxon>Metazoa</taxon>
        <taxon>Spiralia</taxon>
        <taxon>Gnathifera</taxon>
        <taxon>Rotifera</taxon>
        <taxon>Eurotatoria</taxon>
        <taxon>Monogononta</taxon>
        <taxon>Pseudotrocha</taxon>
        <taxon>Ploima</taxon>
        <taxon>Brachionidae</taxon>
        <taxon>Brachionus</taxon>
    </lineage>
</organism>
<evidence type="ECO:0000313" key="2">
    <source>
        <dbReference type="Proteomes" id="UP000663879"/>
    </source>
</evidence>
<dbReference type="Gene3D" id="2.130.10.10">
    <property type="entry name" value="YVTN repeat-like/Quinoprotein amine dehydrogenase"/>
    <property type="match status" value="1"/>
</dbReference>
<dbReference type="SUPFAM" id="SSF50978">
    <property type="entry name" value="WD40 repeat-like"/>
    <property type="match status" value="1"/>
</dbReference>
<protein>
    <submittedName>
        <fullName evidence="1">Uncharacterized protein</fullName>
    </submittedName>
</protein>
<accession>A0A813SX81</accession>
<evidence type="ECO:0000313" key="1">
    <source>
        <dbReference type="EMBL" id="CAF0801193.1"/>
    </source>
</evidence>
<proteinExistence type="predicted"/>
<sequence length="833" mass="96011">MSKLAEAGDIKLPKIDSQFLNYIVFFENFGFSDELQLNDFPGGLTLFYTNHIVLLNFDSTIKSQKEFEKTISSVYQLSKDYVIVIFKNENFFEIYNLDNFNLVEVVKFQSKILLSATSVNQTKIIDLSNLKCVYLMISFDTNETEIFNICIKDDRIELNKELNVPSCGLKINSLKIIPENKSMSMISYENLSFTLCQMENKQISYINWKENKHISLKMLDASSSSILLLGSNGILYIVTFESFKCFEINGKFTNGCFMSDDKIIAVEGGALSIFKFKIELDKHRYVKMGTIDAHYEDITFFFVKDEMVLTTSKDGTVKVFVSVQLEEKSELRFNFHKAVDEIKELINIDEENLISTMKNSNQLHIWNKPSGKIVYNLLLNTDEIILNVFYAGSKLVVASQIDKDKLLLRLYSIKNQKSKFELEENSRKEISIVEKIKFLSDIHKKELFILFQQKNAILVHNLTEKTFNNPSKLEQNSTIDLSSISLNDGQFKIKNSCLVQQSQLIAIFHHPTLYLISPKNGSTIASKQISDLKTNSDKNFNHNLISIENTDAFIMLDNIGNLVYVNFNVKSNDIEYFPSNNYKFESFKINKRFLLAYTKIESKILCFDLDSVLNEKSFKNNYFTLDINSDKLLHYGLSLENNYLFLVKNRKDLCFYRINGNNSDKIGKDSELMLHAEATSILCTNDFISISTMDRKVVSYLICDKDNLQVTLDKIQKLPRKSELDDETKRKNDLITNQYLDLNESGDEEIDYFKDEALEEENSKISKKIKDARKNVSNQVLFQHKIEQAQLKNNWALNLVNKESEANVKETLSFSKPKVVISNNHSSQACLIS</sequence>
<comment type="caution">
    <text evidence="1">The sequence shown here is derived from an EMBL/GenBank/DDBJ whole genome shotgun (WGS) entry which is preliminary data.</text>
</comment>
<reference evidence="1" key="1">
    <citation type="submission" date="2021-02" db="EMBL/GenBank/DDBJ databases">
        <authorList>
            <person name="Nowell W R."/>
        </authorList>
    </citation>
    <scope>NUCLEOTIDE SEQUENCE</scope>
    <source>
        <strain evidence="1">Ploen Becks lab</strain>
    </source>
</reference>
<keyword evidence="2" id="KW-1185">Reference proteome</keyword>